<evidence type="ECO:0000313" key="3">
    <source>
        <dbReference type="Proteomes" id="UP001521785"/>
    </source>
</evidence>
<dbReference type="EMBL" id="JAKJXO020000009">
    <property type="protein sequence ID" value="KAL1600697.1"/>
    <property type="molecule type" value="Genomic_DNA"/>
</dbReference>
<reference evidence="2 3" key="1">
    <citation type="submission" date="2024-02" db="EMBL/GenBank/DDBJ databases">
        <title>De novo assembly and annotation of 12 fungi associated with fruit tree decline syndrome in Ontario, Canada.</title>
        <authorList>
            <person name="Sulman M."/>
            <person name="Ellouze W."/>
            <person name="Ilyukhin E."/>
        </authorList>
    </citation>
    <scope>NUCLEOTIDE SEQUENCE [LARGE SCALE GENOMIC DNA]</scope>
    <source>
        <strain evidence="2 3">M42-189</strain>
    </source>
</reference>
<protein>
    <submittedName>
        <fullName evidence="2">Uncharacterized protein</fullName>
    </submittedName>
</protein>
<keyword evidence="3" id="KW-1185">Reference proteome</keyword>
<evidence type="ECO:0000256" key="1">
    <source>
        <dbReference type="SAM" id="MobiDB-lite"/>
    </source>
</evidence>
<organism evidence="2 3">
    <name type="scientific">Paraconiothyrium brasiliense</name>
    <dbReference type="NCBI Taxonomy" id="300254"/>
    <lineage>
        <taxon>Eukaryota</taxon>
        <taxon>Fungi</taxon>
        <taxon>Dikarya</taxon>
        <taxon>Ascomycota</taxon>
        <taxon>Pezizomycotina</taxon>
        <taxon>Dothideomycetes</taxon>
        <taxon>Pleosporomycetidae</taxon>
        <taxon>Pleosporales</taxon>
        <taxon>Massarineae</taxon>
        <taxon>Didymosphaeriaceae</taxon>
        <taxon>Paraconiothyrium</taxon>
    </lineage>
</organism>
<gene>
    <name evidence="2" type="ORF">SLS60_007085</name>
</gene>
<dbReference type="Proteomes" id="UP001521785">
    <property type="component" value="Unassembled WGS sequence"/>
</dbReference>
<accession>A0ABR3R8M8</accession>
<name>A0ABR3R8M8_9PLEO</name>
<feature type="compositionally biased region" description="Basic and acidic residues" evidence="1">
    <location>
        <begin position="356"/>
        <end position="381"/>
    </location>
</feature>
<feature type="region of interest" description="Disordered" evidence="1">
    <location>
        <begin position="347"/>
        <end position="391"/>
    </location>
</feature>
<comment type="caution">
    <text evidence="2">The sequence shown here is derived from an EMBL/GenBank/DDBJ whole genome shotgun (WGS) entry which is preliminary data.</text>
</comment>
<feature type="region of interest" description="Disordered" evidence="1">
    <location>
        <begin position="167"/>
        <end position="192"/>
    </location>
</feature>
<sequence length="1203" mass="136136">MDRTPSDPEDSNHNLDDTNQHLHNEFKKFAAAEKLRMGERQRMLQHETMAAKLNDLKKFSQNFKLNTPIHQISLIYLAKMKILRSELLYPTTLRVLSTLRRQHCQSQAEQVPMVTKGNKSIHGEIDESADHAFIEAASKNVEGDLGFTSNNIREDNTFDYLTNATESSAHALTPPPQPRSGGPTPARSPSPNLSDIVYAEAAAMASQESEISGDRTTDLADRWNKEGSISDSDISDITSVFTTASLDSRSSVGSIWEAYWTASESVASLLFDNPVLRPLYTQGFKELGYDRFAKNHDRLLKRLFDDLRLEAPDHIHLQAIRFLQRRTRRKQMTAQICQLCQQYPTSSDQQFEEDNNDHSQDLDSRPVQRDDEGEDADQRSDDEAEEDQPETLPYIETMATFITGGTSFETFKTNFSYLVNPPRTIEEALRCRDLKILRQLLRRQFKIVAQGDYSWMSELFEVGYTHDELAELLFEQASDAPWIFFEPAAFETAKVHVNAHILGCIHETFPGDQFAVCQSTLTRLVPSPSGSWRTITKSVEELCGLAGVTPNTRDRDRWDGFVHFQEHNTVATVTCCHQSETTEYDYHKAFARLKHSMKRFCLAVGHVQAAGLCCDSFTILSQPSQFEHQVRHIKEPSLVVCQIEFGLPLRLLLGLTSLLTEWNKHTAKEEALFLVAQLATQIVKSCTSFPKPMGMQSMSEILHICSLATQLVCLGFVSYAQAHAGAIQPFFLDTPLTKVRLLGSAAPTNGVEWIEASLHNLTCFGDMVQSQVVAFRAVVQGRPDPTPRQEQRYNLSTNSHDLLDTWGPGQFLVSRIDGSPFAIKIGNGYVYRAGSGRNKYHWSRNLPPKLPYQLVLKPLEQMDIGTPVFVNKSCTIDTDICWANSTMHLEPLGPYRAHWEVVERQLGMQAGEYFVLQAISGSQKMRGLTLKEDRLQQEDSELLPFLDDLWGVQVSFCTRVARRVPLREMIADLLPVFAAAASYSSEEIHLWEQLTKLDIINAFQQNRIRAWMITLSPLHHEYVLKLIRRIFANLQHTGLDREGNYLVVAWPHERSLNRCFKVPCVKESSWTGVLADSADSATFAYITTRCLETDTIKCSGPSPAWQCALPLLETAVMPHAAGPSGLNAALQHNTTYYFEKQDHLFFVKVQKSNPASAARLVPYRSVLCPPEIRRRLVEKFRRQIRLRERIALGEFAEQVAVSK</sequence>
<evidence type="ECO:0000313" key="2">
    <source>
        <dbReference type="EMBL" id="KAL1600697.1"/>
    </source>
</evidence>
<proteinExistence type="predicted"/>
<feature type="region of interest" description="Disordered" evidence="1">
    <location>
        <begin position="1"/>
        <end position="21"/>
    </location>
</feature>